<comment type="caution">
    <text evidence="2">The sequence shown here is derived from an EMBL/GenBank/DDBJ whole genome shotgun (WGS) entry which is preliminary data.</text>
</comment>
<dbReference type="SUPFAM" id="SSF54909">
    <property type="entry name" value="Dimeric alpha+beta barrel"/>
    <property type="match status" value="1"/>
</dbReference>
<dbReference type="EMBL" id="BAABFL010000386">
    <property type="protein sequence ID" value="GAA4650322.1"/>
    <property type="molecule type" value="Genomic_DNA"/>
</dbReference>
<dbReference type="InterPro" id="IPR021708">
    <property type="entry name" value="DUF3291"/>
</dbReference>
<sequence>MSDSYHLAQINIATAKAPLDSPAMKGFVDQLDAINALADNSPGFVWRLQTDDGDATALQVFDDERIIVNISVWESLDTLKTYVYAGDHLTVLKNKKSWFEKMAGPSLALWWIPEGHIPSIADAKAALETLKTKGPSPEAFTFATPFPAPSTVSV</sequence>
<keyword evidence="3" id="KW-1185">Reference proteome</keyword>
<proteinExistence type="predicted"/>
<feature type="domain" description="DUF3291" evidence="1">
    <location>
        <begin position="7"/>
        <end position="144"/>
    </location>
</feature>
<reference evidence="3" key="1">
    <citation type="journal article" date="2019" name="Int. J. Syst. Evol. Microbiol.">
        <title>The Global Catalogue of Microorganisms (GCM) 10K type strain sequencing project: providing services to taxonomists for standard genome sequencing and annotation.</title>
        <authorList>
            <consortium name="The Broad Institute Genomics Platform"/>
            <consortium name="The Broad Institute Genome Sequencing Center for Infectious Disease"/>
            <person name="Wu L."/>
            <person name="Ma J."/>
        </authorList>
    </citation>
    <scope>NUCLEOTIDE SEQUENCE [LARGE SCALE GENOMIC DNA]</scope>
    <source>
        <strain evidence="3">JCM 17805</strain>
    </source>
</reference>
<dbReference type="InterPro" id="IPR011008">
    <property type="entry name" value="Dimeric_a/b-barrel"/>
</dbReference>
<name>A0ABP8V360_9GAMM</name>
<protein>
    <submittedName>
        <fullName evidence="2">DUF3291 domain-containing protein</fullName>
    </submittedName>
</protein>
<dbReference type="Proteomes" id="UP001500604">
    <property type="component" value="Unassembled WGS sequence"/>
</dbReference>
<dbReference type="Pfam" id="PF11695">
    <property type="entry name" value="DUF3291"/>
    <property type="match status" value="1"/>
</dbReference>
<evidence type="ECO:0000313" key="2">
    <source>
        <dbReference type="EMBL" id="GAA4650322.1"/>
    </source>
</evidence>
<accession>A0ABP8V360</accession>
<dbReference type="RefSeq" id="WP_345196475.1">
    <property type="nucleotide sequence ID" value="NZ_BAABFL010000386.1"/>
</dbReference>
<evidence type="ECO:0000259" key="1">
    <source>
        <dbReference type="Pfam" id="PF11695"/>
    </source>
</evidence>
<evidence type="ECO:0000313" key="3">
    <source>
        <dbReference type="Proteomes" id="UP001500604"/>
    </source>
</evidence>
<organism evidence="2 3">
    <name type="scientific">Kistimonas scapharcae</name>
    <dbReference type="NCBI Taxonomy" id="1036133"/>
    <lineage>
        <taxon>Bacteria</taxon>
        <taxon>Pseudomonadati</taxon>
        <taxon>Pseudomonadota</taxon>
        <taxon>Gammaproteobacteria</taxon>
        <taxon>Oceanospirillales</taxon>
        <taxon>Endozoicomonadaceae</taxon>
        <taxon>Kistimonas</taxon>
    </lineage>
</organism>
<gene>
    <name evidence="2" type="ORF">GCM10023116_26050</name>
</gene>